<dbReference type="AlphaFoldDB" id="A0A1G4NXZ8"/>
<reference evidence="12" key="2">
    <citation type="submission" date="2016-10" db="EMBL/GenBank/DDBJ databases">
        <authorList>
            <person name="de Groot N.N."/>
        </authorList>
    </citation>
    <scope>NUCLEOTIDE SEQUENCE</scope>
    <source>
        <strain evidence="12">J.0081</strain>
    </source>
</reference>
<dbReference type="PROSITE" id="PS51447">
    <property type="entry name" value="FDX_ACB"/>
    <property type="match status" value="1"/>
</dbReference>
<dbReference type="GO" id="GO:0005524">
    <property type="term" value="F:ATP binding"/>
    <property type="evidence" value="ECO:0007669"/>
    <property type="project" value="UniProtKB-KW"/>
</dbReference>
<dbReference type="Gene3D" id="3.50.40.10">
    <property type="entry name" value="Phenylalanyl-trna Synthetase, Chain B, domain 3"/>
    <property type="match status" value="1"/>
</dbReference>
<dbReference type="SUPFAM" id="SSF56037">
    <property type="entry name" value="PheT/TilS domain"/>
    <property type="match status" value="1"/>
</dbReference>
<keyword evidence="12" id="KW-0150">Chloroplast</keyword>
<feature type="domain" description="B5" evidence="11">
    <location>
        <begin position="259"/>
        <end position="345"/>
    </location>
</feature>
<dbReference type="EMBL" id="LT622873">
    <property type="protein sequence ID" value="SCW23484.1"/>
    <property type="molecule type" value="Genomic_DNA"/>
</dbReference>
<evidence type="ECO:0000256" key="1">
    <source>
        <dbReference type="ARBA" id="ARBA00001946"/>
    </source>
</evidence>
<dbReference type="InterPro" id="IPR005147">
    <property type="entry name" value="tRNA_synthase_B5-dom"/>
</dbReference>
<dbReference type="SUPFAM" id="SSF46955">
    <property type="entry name" value="Putative DNA-binding domain"/>
    <property type="match status" value="2"/>
</dbReference>
<evidence type="ECO:0000313" key="12">
    <source>
        <dbReference type="EMBL" id="SCW23484.1"/>
    </source>
</evidence>
<evidence type="ECO:0000256" key="7">
    <source>
        <dbReference type="ARBA" id="ARBA00022842"/>
    </source>
</evidence>
<reference evidence="12" key="1">
    <citation type="submission" date="2016-10" db="EMBL/GenBank/DDBJ databases">
        <title>Chloroplast genomes as a tool to resolve red algal phylogenies: a case study in the Nemaliales.</title>
        <authorList>
            <person name="Costa J.F."/>
            <person name="Lin S.M."/>
            <person name="Macaya E.C."/>
            <person name="Fernandez-Garcia C."/>
            <person name="Verbruggen H."/>
        </authorList>
    </citation>
    <scope>NUCLEOTIDE SEQUENCE</scope>
    <source>
        <strain evidence="12">J.0081</strain>
    </source>
</reference>
<evidence type="ECO:0000256" key="9">
    <source>
        <dbReference type="ARBA" id="ARBA00023146"/>
    </source>
</evidence>
<keyword evidence="8" id="KW-0648">Protein biosynthesis</keyword>
<dbReference type="InterPro" id="IPR045864">
    <property type="entry name" value="aa-tRNA-synth_II/BPL/LPL"/>
</dbReference>
<dbReference type="InterPro" id="IPR041616">
    <property type="entry name" value="PheRS_beta_core"/>
</dbReference>
<keyword evidence="12" id="KW-0934">Plastid</keyword>
<keyword evidence="9" id="KW-0030">Aminoacyl-tRNA synthetase</keyword>
<dbReference type="GeneID" id="30001047"/>
<evidence type="ECO:0000256" key="3">
    <source>
        <dbReference type="ARBA" id="ARBA00022598"/>
    </source>
</evidence>
<name>A0A1G4NXZ8_9FLOR</name>
<geneLocation type="chloroplast" evidence="12"/>
<protein>
    <recommendedName>
        <fullName evidence="2">phenylalanine--tRNA ligase</fullName>
        <ecNumber evidence="2">6.1.1.20</ecNumber>
    </recommendedName>
</protein>
<dbReference type="SMART" id="SM00896">
    <property type="entry name" value="FDX-ACB"/>
    <property type="match status" value="1"/>
</dbReference>
<evidence type="ECO:0000259" key="11">
    <source>
        <dbReference type="PROSITE" id="PS51483"/>
    </source>
</evidence>
<dbReference type="Gene3D" id="3.30.70.380">
    <property type="entry name" value="Ferrodoxin-fold anticodon-binding domain"/>
    <property type="match status" value="1"/>
</dbReference>
<dbReference type="Pfam" id="PF03484">
    <property type="entry name" value="B5"/>
    <property type="match status" value="1"/>
</dbReference>
<dbReference type="SUPFAM" id="SSF54991">
    <property type="entry name" value="Anticodon-binding domain of PheRS"/>
    <property type="match status" value="1"/>
</dbReference>
<evidence type="ECO:0000259" key="10">
    <source>
        <dbReference type="PROSITE" id="PS51447"/>
    </source>
</evidence>
<dbReference type="EC" id="6.1.1.20" evidence="2"/>
<organism evidence="12">
    <name type="scientific">Scinaia undulata</name>
    <dbReference type="NCBI Taxonomy" id="1884664"/>
    <lineage>
        <taxon>Eukaryota</taxon>
        <taxon>Rhodophyta</taxon>
        <taxon>Florideophyceae</taxon>
        <taxon>Nemaliophycidae</taxon>
        <taxon>Nemaliales</taxon>
        <taxon>Scinaiaceae</taxon>
        <taxon>Scinaia</taxon>
    </lineage>
</organism>
<evidence type="ECO:0000256" key="4">
    <source>
        <dbReference type="ARBA" id="ARBA00022723"/>
    </source>
</evidence>
<keyword evidence="5" id="KW-0547">Nucleotide-binding</keyword>
<dbReference type="PANTHER" id="PTHR10947">
    <property type="entry name" value="PHENYLALANYL-TRNA SYNTHETASE BETA CHAIN AND LEUCINE-RICH REPEAT-CONTAINING PROTEIN 47"/>
    <property type="match status" value="1"/>
</dbReference>
<accession>A0A1G4NXZ8</accession>
<dbReference type="GO" id="GO:0000287">
    <property type="term" value="F:magnesium ion binding"/>
    <property type="evidence" value="ECO:0007669"/>
    <property type="project" value="InterPro"/>
</dbReference>
<evidence type="ECO:0000256" key="6">
    <source>
        <dbReference type="ARBA" id="ARBA00022840"/>
    </source>
</evidence>
<evidence type="ECO:0000256" key="5">
    <source>
        <dbReference type="ARBA" id="ARBA00022741"/>
    </source>
</evidence>
<dbReference type="SUPFAM" id="SSF55681">
    <property type="entry name" value="Class II aaRS and biotin synthetases"/>
    <property type="match status" value="1"/>
</dbReference>
<keyword evidence="4" id="KW-0479">Metal-binding</keyword>
<dbReference type="GO" id="GO:0009328">
    <property type="term" value="C:phenylalanine-tRNA ligase complex"/>
    <property type="evidence" value="ECO:0007669"/>
    <property type="project" value="TreeGrafter"/>
</dbReference>
<keyword evidence="7" id="KW-0460">Magnesium</keyword>
<gene>
    <name evidence="12" type="primary">syfB</name>
    <name evidence="12" type="ORF">J0081_229</name>
</gene>
<dbReference type="InterPro" id="IPR036690">
    <property type="entry name" value="Fdx_antiC-bd_sf"/>
</dbReference>
<evidence type="ECO:0000256" key="8">
    <source>
        <dbReference type="ARBA" id="ARBA00022917"/>
    </source>
</evidence>
<proteinExistence type="predicted"/>
<dbReference type="GO" id="GO:0006432">
    <property type="term" value="P:phenylalanyl-tRNA aminoacylation"/>
    <property type="evidence" value="ECO:0007669"/>
    <property type="project" value="InterPro"/>
</dbReference>
<dbReference type="InterPro" id="IPR045060">
    <property type="entry name" value="Phe-tRNA-ligase_IIc_bsu"/>
</dbReference>
<dbReference type="PANTHER" id="PTHR10947:SF0">
    <property type="entry name" value="PHENYLALANINE--TRNA LIGASE BETA SUBUNIT"/>
    <property type="match status" value="1"/>
</dbReference>
<evidence type="ECO:0000256" key="2">
    <source>
        <dbReference type="ARBA" id="ARBA00012814"/>
    </source>
</evidence>
<keyword evidence="3 12" id="KW-0436">Ligase</keyword>
<feature type="domain" description="FDX-ACB" evidence="10">
    <location>
        <begin position="569"/>
        <end position="660"/>
    </location>
</feature>
<dbReference type="PROSITE" id="PS51483">
    <property type="entry name" value="B5"/>
    <property type="match status" value="1"/>
</dbReference>
<dbReference type="SMART" id="SM00874">
    <property type="entry name" value="B5"/>
    <property type="match status" value="1"/>
</dbReference>
<dbReference type="CDD" id="cd00769">
    <property type="entry name" value="PheRS_beta_core"/>
    <property type="match status" value="1"/>
</dbReference>
<comment type="cofactor">
    <cofactor evidence="1">
        <name>Mg(2+)</name>
        <dbReference type="ChEBI" id="CHEBI:18420"/>
    </cofactor>
</comment>
<dbReference type="Pfam" id="PF03147">
    <property type="entry name" value="FDX-ACB"/>
    <property type="match status" value="1"/>
</dbReference>
<dbReference type="InterPro" id="IPR020825">
    <property type="entry name" value="Phe-tRNA_synthase-like_B3/B4"/>
</dbReference>
<keyword evidence="6" id="KW-0067">ATP-binding</keyword>
<sequence length="660" mass="75511">MNISWQWLGELVDLHDIKPSYLADKLTLAGFEIENIIYNSNQDIDLEVSSTANRSDTLSMTGIAKEISVLLQRPLKGSYAQANLKIKHKCIASSLGNNKDHIVAQINSIAIEESPKWLKDRLAFYSITSKNNLLDIINFIYLKWSLELQILTVDQATKVSINYDDLGQLSNLNNQNINEQVQDINKSTKNIMLYGTTLNRETVSEQQKRLPLNSHDSLLHIQNTKTKDIMAGYGEAIMLVSHICKAEVGSIEYFSKTNRAHHSVPLSYSNARKILGPIKNTKKNSLNYLSDKEITKILNSLSCIVHPKGNYKALEIPNARINDLYREIDIIEEISRIYGFNYFIDIIPENIKTGKKNIRKHRIDQIRSALRSLGLHEAMHYSMSGASESSIYIHNPLSNEYHSLRLSLLENIIESNIYNLERGNGSINIFETGKVFKSSGVSSKETNHIAGIIGGKKYIRSKWSERPQSISWFQAKGDIENFFERLNISVSWTKVKEHRELNTYNAVLQYLHPKYNAIICINKKPIGIFGQLYCRNKYHRNLDLSYGFEFSLQELLTPNIKPHIFHEYSSYPCITRDISIDIPGETLFRDLKASFKNIKSPVIESINLFDVYTSNKELDEKQRIGLRITYRDLSNTLTSKEVENIEHKVKNTITDSIIGL</sequence>
<dbReference type="InterPro" id="IPR005121">
    <property type="entry name" value="Fdx_antiC-bd"/>
</dbReference>
<dbReference type="Gene3D" id="3.30.56.10">
    <property type="match status" value="2"/>
</dbReference>
<dbReference type="GO" id="GO:0003723">
    <property type="term" value="F:RNA binding"/>
    <property type="evidence" value="ECO:0007669"/>
    <property type="project" value="InterPro"/>
</dbReference>
<dbReference type="RefSeq" id="YP_009315029.1">
    <property type="nucleotide sequence ID" value="NC_031664.1"/>
</dbReference>
<dbReference type="InterPro" id="IPR009061">
    <property type="entry name" value="DNA-bd_dom_put_sf"/>
</dbReference>
<dbReference type="GO" id="GO:0004826">
    <property type="term" value="F:phenylalanine-tRNA ligase activity"/>
    <property type="evidence" value="ECO:0007669"/>
    <property type="project" value="UniProtKB-EC"/>
</dbReference>
<dbReference type="Pfam" id="PF17759">
    <property type="entry name" value="tRNA_synthFbeta"/>
    <property type="match status" value="1"/>
</dbReference>
<dbReference type="Gene3D" id="3.30.930.10">
    <property type="entry name" value="Bira Bifunctional Protein, Domain 2"/>
    <property type="match status" value="1"/>
</dbReference>